<dbReference type="InterPro" id="IPR020904">
    <property type="entry name" value="Sc_DH/Rdtase_CS"/>
</dbReference>
<keyword evidence="5" id="KW-1185">Reference proteome</keyword>
<dbReference type="Pfam" id="PF13561">
    <property type="entry name" value="adh_short_C2"/>
    <property type="match status" value="1"/>
</dbReference>
<accession>A0ABZ0P065</accession>
<keyword evidence="2" id="KW-0521">NADP</keyword>
<dbReference type="SUPFAM" id="SSF51735">
    <property type="entry name" value="NAD(P)-binding Rossmann-fold domains"/>
    <property type="match status" value="1"/>
</dbReference>
<organism evidence="4 5">
    <name type="scientific">Cercospora beticola</name>
    <name type="common">Sugarbeet leaf spot fungus</name>
    <dbReference type="NCBI Taxonomy" id="122368"/>
    <lineage>
        <taxon>Eukaryota</taxon>
        <taxon>Fungi</taxon>
        <taxon>Dikarya</taxon>
        <taxon>Ascomycota</taxon>
        <taxon>Pezizomycotina</taxon>
        <taxon>Dothideomycetes</taxon>
        <taxon>Dothideomycetidae</taxon>
        <taxon>Mycosphaerellales</taxon>
        <taxon>Mycosphaerellaceae</taxon>
        <taxon>Cercospora</taxon>
    </lineage>
</organism>
<evidence type="ECO:0000313" key="4">
    <source>
        <dbReference type="EMBL" id="WPB05238.1"/>
    </source>
</evidence>
<evidence type="ECO:0000313" key="5">
    <source>
        <dbReference type="Proteomes" id="UP001302367"/>
    </source>
</evidence>
<dbReference type="PRINTS" id="PR00081">
    <property type="entry name" value="GDHRDH"/>
</dbReference>
<sequence>MGPSTSGAEVPWTFCNHLNKTCFRPSPTAPQCSHNCFIIHNEAIMSVLTLPTEFPALAGKIVVITGGASGIGEGYVRVARANGANVVFGDRDQVLGNKVAEAHGATFVPTDVTSYADQLNLFATAFQKYGRVDHAIANAAIYEPDSWFPETADLASVQKEPSSLVYDVNVRGVTTFSHIASVYLRQGVTSPTNDDKSLTIVSSTAGIHVAHKTPLYGTSKAAINYLGRALSKTLPTTHGIRVNVICPSITRTPLAVAAHMIKMFEDAEIPVQSSEDVGNVIAATNCDPSMNGKTLYVHAGKAYDLQLDSPTVQTEVLGSEILETMGKLAKRYQRSS</sequence>
<dbReference type="PANTHER" id="PTHR43180:SF86">
    <property type="entry name" value="DEHYDROGENASE, PUTATIVE (AFU_ORTHOLOGUE AFUA_3G00290)-RELATED"/>
    <property type="match status" value="1"/>
</dbReference>
<dbReference type="EMBL" id="CP134189">
    <property type="protein sequence ID" value="WPB05238.1"/>
    <property type="molecule type" value="Genomic_DNA"/>
</dbReference>
<dbReference type="PROSITE" id="PS00061">
    <property type="entry name" value="ADH_SHORT"/>
    <property type="match status" value="1"/>
</dbReference>
<comment type="similarity">
    <text evidence="1">Belongs to the short-chain dehydrogenases/reductases (SDR) family.</text>
</comment>
<dbReference type="InterPro" id="IPR036291">
    <property type="entry name" value="NAD(P)-bd_dom_sf"/>
</dbReference>
<evidence type="ECO:0000256" key="3">
    <source>
        <dbReference type="ARBA" id="ARBA00023002"/>
    </source>
</evidence>
<dbReference type="InterPro" id="IPR002347">
    <property type="entry name" value="SDR_fam"/>
</dbReference>
<evidence type="ECO:0000256" key="1">
    <source>
        <dbReference type="ARBA" id="ARBA00006484"/>
    </source>
</evidence>
<proteinExistence type="inferred from homology"/>
<protein>
    <submittedName>
        <fullName evidence="4">Uncharacterized protein</fullName>
    </submittedName>
</protein>
<keyword evidence="3" id="KW-0560">Oxidoreductase</keyword>
<dbReference type="Proteomes" id="UP001302367">
    <property type="component" value="Chromosome 6"/>
</dbReference>
<gene>
    <name evidence="4" type="ORF">RHO25_009890</name>
</gene>
<reference evidence="4 5" key="1">
    <citation type="submission" date="2023-09" db="EMBL/GenBank/DDBJ databases">
        <title>Complete-Gapless Cercospora beticola genome.</title>
        <authorList>
            <person name="Wyatt N.A."/>
            <person name="Spanner R.E."/>
            <person name="Bolton M.D."/>
        </authorList>
    </citation>
    <scope>NUCLEOTIDE SEQUENCE [LARGE SCALE GENOMIC DNA]</scope>
    <source>
        <strain evidence="4">Cb09-40</strain>
    </source>
</reference>
<dbReference type="RefSeq" id="XP_023453156.2">
    <property type="nucleotide sequence ID" value="XM_023601412.2"/>
</dbReference>
<dbReference type="PANTHER" id="PTHR43180">
    <property type="entry name" value="3-OXOACYL-(ACYL-CARRIER-PROTEIN) REDUCTASE (AFU_ORTHOLOGUE AFUA_6G11210)"/>
    <property type="match status" value="1"/>
</dbReference>
<dbReference type="GeneID" id="35432462"/>
<name>A0ABZ0P065_CERBT</name>
<dbReference type="Gene3D" id="3.40.50.720">
    <property type="entry name" value="NAD(P)-binding Rossmann-like Domain"/>
    <property type="match status" value="1"/>
</dbReference>
<evidence type="ECO:0000256" key="2">
    <source>
        <dbReference type="ARBA" id="ARBA00022857"/>
    </source>
</evidence>